<dbReference type="Gene3D" id="3.40.50.300">
    <property type="entry name" value="P-loop containing nucleotide triphosphate hydrolases"/>
    <property type="match status" value="1"/>
</dbReference>
<dbReference type="PROSITE" id="PS50901">
    <property type="entry name" value="FTSK"/>
    <property type="match status" value="1"/>
</dbReference>
<dbReference type="InterPro" id="IPR002543">
    <property type="entry name" value="FtsK_dom"/>
</dbReference>
<feature type="compositionally biased region" description="Acidic residues" evidence="5">
    <location>
        <begin position="906"/>
        <end position="919"/>
    </location>
</feature>
<dbReference type="PANTHER" id="PTHR22683">
    <property type="entry name" value="SPORULATION PROTEIN RELATED"/>
    <property type="match status" value="1"/>
</dbReference>
<dbReference type="SMART" id="SM00382">
    <property type="entry name" value="AAA"/>
    <property type="match status" value="1"/>
</dbReference>
<dbReference type="Gene3D" id="1.10.10.10">
    <property type="entry name" value="Winged helix-like DNA-binding domain superfamily/Winged helix DNA-binding domain"/>
    <property type="match status" value="1"/>
</dbReference>
<accession>A0A8S5QBI0</accession>
<evidence type="ECO:0000256" key="4">
    <source>
        <dbReference type="ARBA" id="ARBA00023125"/>
    </source>
</evidence>
<comment type="similarity">
    <text evidence="1">Belongs to the FtsK/SpoIIIE/SftA family.</text>
</comment>
<feature type="compositionally biased region" description="Basic and acidic residues" evidence="5">
    <location>
        <begin position="372"/>
        <end position="386"/>
    </location>
</feature>
<feature type="region of interest" description="Disordered" evidence="5">
    <location>
        <begin position="1"/>
        <end position="40"/>
    </location>
</feature>
<feature type="transmembrane region" description="Helical" evidence="6">
    <location>
        <begin position="150"/>
        <end position="175"/>
    </location>
</feature>
<sequence length="919" mass="99257">MAEKKTASRAEQAVSGAKKKTSSGSASKPSGKKSTPAKNTKYKTEYERAVPPHFLIAAVSILLFALFVVISVNPDGKLLEIIQSVVLGLVGQAGFYFAIPGLLYLFVIHTFGRKNAPTMRSVCTLIFVFLCGCIYHLAMQEQEMSKGFALIADLYTGGVAGSTGGVLCGGAAMLLRWLCGKTLAFVFCVFFAILTLLGAMNITIPSIIRAIANRPKDDYTEEEDYIDPATAVVNNIASKQIARKRQRREQQRARESAPEETPPETPQQLPPEKQPRPAPKQEKNHAPAPQDEVKQVPGKGAAFMERIDGDINAPLSGTAEYVKDETPPVPEPLPARPAPAKPVRVEGEDIGEKLPSKMPEFVPNAPIPPAPKLDEGKIKPTPEAKSGKVTTKDAAQSARQVAAEIAQTQGVQQPDYCFPPLDLLKRPVRAGTDGTEEMRENSRRLNETLASFNIDAHIINVTRGPSVTRYEVELDKGVRLNKITGCADDIALSLGASGVRIAAVPGKISVVGIEVPNRAVTTVSLREVIDSTEFAKAKSKTSIALGKSIDGSCIVGNIARMPHLLIAGTTGSGKSVCMNSIIISLLYKAGPDDVKLIMVDPKMVELGIYNGIPHLLIPVVTDPKKAAGSLQWAVTEMLRRYRMMSDMGVRDLESYNSIVTSEEDGQKLPQVVIIIDELADLMMVAAKEVEDSICRIAQMGRAAGMHLIIATQRPSANVITGLMKANIPSRIAFSVASAMESRIILDTMGAEKLVGKGDMLYAPIGCGKPLRVQGCFVTDTEVEAVAGYVKDNYTADYSQQVLDEIEKKAQQTGKKPASVSDPDPTDEELEGDEMLPAAVDVILETGQASVSMLQRRLKLGYARAARIVDEMEEKGIVGPFQGSKPRAILITKEQWQAKKGGQSEQMDFDDLDSVPDELM</sequence>
<dbReference type="InterPro" id="IPR050206">
    <property type="entry name" value="FtsK/SpoIIIE/SftA"/>
</dbReference>
<feature type="compositionally biased region" description="Low complexity" evidence="5">
    <location>
        <begin position="22"/>
        <end position="38"/>
    </location>
</feature>
<dbReference type="EMBL" id="BK015624">
    <property type="protein sequence ID" value="DAE16424.1"/>
    <property type="molecule type" value="Genomic_DNA"/>
</dbReference>
<dbReference type="InterPro" id="IPR036390">
    <property type="entry name" value="WH_DNA-bd_sf"/>
</dbReference>
<evidence type="ECO:0000256" key="1">
    <source>
        <dbReference type="ARBA" id="ARBA00006474"/>
    </source>
</evidence>
<dbReference type="InterPro" id="IPR018541">
    <property type="entry name" value="Ftsk_gamma"/>
</dbReference>
<reference evidence="8" key="1">
    <citation type="journal article" date="2021" name="Proc. Natl. Acad. Sci. U.S.A.">
        <title>A Catalog of Tens of Thousands of Viruses from Human Metagenomes Reveals Hidden Associations with Chronic Diseases.</title>
        <authorList>
            <person name="Tisza M.J."/>
            <person name="Buck C.B."/>
        </authorList>
    </citation>
    <scope>NUCLEOTIDE SEQUENCE</scope>
    <source>
        <strain evidence="8">CtVCj30</strain>
    </source>
</reference>
<proteinExistence type="inferred from homology"/>
<evidence type="ECO:0000313" key="8">
    <source>
        <dbReference type="EMBL" id="DAE16424.1"/>
    </source>
</evidence>
<feature type="compositionally biased region" description="Pro residues" evidence="5">
    <location>
        <begin position="327"/>
        <end position="340"/>
    </location>
</feature>
<dbReference type="InterPro" id="IPR041027">
    <property type="entry name" value="FtsK_alpha"/>
</dbReference>
<dbReference type="GO" id="GO:0003677">
    <property type="term" value="F:DNA binding"/>
    <property type="evidence" value="ECO:0007669"/>
    <property type="project" value="UniProtKB-KW"/>
</dbReference>
<evidence type="ECO:0000256" key="2">
    <source>
        <dbReference type="ARBA" id="ARBA00022741"/>
    </source>
</evidence>
<feature type="transmembrane region" description="Helical" evidence="6">
    <location>
        <begin position="119"/>
        <end position="138"/>
    </location>
</feature>
<feature type="compositionally biased region" description="Basic and acidic residues" evidence="5">
    <location>
        <begin position="273"/>
        <end position="285"/>
    </location>
</feature>
<dbReference type="Pfam" id="PF17854">
    <property type="entry name" value="FtsK_alpha"/>
    <property type="match status" value="1"/>
</dbReference>
<dbReference type="Gene3D" id="3.30.980.40">
    <property type="match status" value="1"/>
</dbReference>
<keyword evidence="4" id="KW-0238">DNA-binding</keyword>
<keyword evidence="3" id="KW-0067">ATP-binding</keyword>
<feature type="region of interest" description="Disordered" evidence="5">
    <location>
        <begin position="807"/>
        <end position="829"/>
    </location>
</feature>
<evidence type="ECO:0000256" key="5">
    <source>
        <dbReference type="SAM" id="MobiDB-lite"/>
    </source>
</evidence>
<feature type="transmembrane region" description="Helical" evidence="6">
    <location>
        <begin position="84"/>
        <end position="107"/>
    </location>
</feature>
<feature type="transmembrane region" description="Helical" evidence="6">
    <location>
        <begin position="53"/>
        <end position="72"/>
    </location>
</feature>
<keyword evidence="2" id="KW-0547">Nucleotide-binding</keyword>
<name>A0A8S5QBI0_9CAUD</name>
<organism evidence="8">
    <name type="scientific">Myoviridae sp. ctVCj30</name>
    <dbReference type="NCBI Taxonomy" id="2825117"/>
    <lineage>
        <taxon>Viruses</taxon>
        <taxon>Duplodnaviria</taxon>
        <taxon>Heunggongvirae</taxon>
        <taxon>Uroviricota</taxon>
        <taxon>Caudoviricetes</taxon>
    </lineage>
</organism>
<feature type="region of interest" description="Disordered" evidence="5">
    <location>
        <begin position="321"/>
        <end position="391"/>
    </location>
</feature>
<evidence type="ECO:0000256" key="6">
    <source>
        <dbReference type="SAM" id="Phobius"/>
    </source>
</evidence>
<protein>
    <submittedName>
        <fullName evidence="8">DNA TRANSLOCASE FTSK</fullName>
    </submittedName>
</protein>
<dbReference type="CDD" id="cd01127">
    <property type="entry name" value="TrwB_TraG_TraD_VirD4"/>
    <property type="match status" value="1"/>
</dbReference>
<evidence type="ECO:0000256" key="3">
    <source>
        <dbReference type="ARBA" id="ARBA00022840"/>
    </source>
</evidence>
<dbReference type="SUPFAM" id="SSF52540">
    <property type="entry name" value="P-loop containing nucleoside triphosphate hydrolases"/>
    <property type="match status" value="1"/>
</dbReference>
<evidence type="ECO:0000259" key="7">
    <source>
        <dbReference type="PROSITE" id="PS50901"/>
    </source>
</evidence>
<dbReference type="InterPro" id="IPR036388">
    <property type="entry name" value="WH-like_DNA-bd_sf"/>
</dbReference>
<keyword evidence="6" id="KW-1133">Transmembrane helix</keyword>
<feature type="compositionally biased region" description="Basic and acidic residues" evidence="5">
    <location>
        <begin position="343"/>
        <end position="355"/>
    </location>
</feature>
<feature type="transmembrane region" description="Helical" evidence="6">
    <location>
        <begin position="182"/>
        <end position="204"/>
    </location>
</feature>
<dbReference type="Pfam" id="PF09397">
    <property type="entry name" value="FtsK_gamma"/>
    <property type="match status" value="1"/>
</dbReference>
<dbReference type="Pfam" id="PF01580">
    <property type="entry name" value="FtsK_SpoIIIE"/>
    <property type="match status" value="1"/>
</dbReference>
<dbReference type="InterPro" id="IPR003593">
    <property type="entry name" value="AAA+_ATPase"/>
</dbReference>
<dbReference type="SUPFAM" id="SSF46785">
    <property type="entry name" value="Winged helix' DNA-binding domain"/>
    <property type="match status" value="1"/>
</dbReference>
<dbReference type="InterPro" id="IPR027417">
    <property type="entry name" value="P-loop_NTPase"/>
</dbReference>
<keyword evidence="6" id="KW-0472">Membrane</keyword>
<dbReference type="SMART" id="SM00843">
    <property type="entry name" value="Ftsk_gamma"/>
    <property type="match status" value="1"/>
</dbReference>
<feature type="region of interest" description="Disordered" evidence="5">
    <location>
        <begin position="237"/>
        <end position="296"/>
    </location>
</feature>
<dbReference type="PANTHER" id="PTHR22683:SF41">
    <property type="entry name" value="DNA TRANSLOCASE FTSK"/>
    <property type="match status" value="1"/>
</dbReference>
<keyword evidence="6" id="KW-0812">Transmembrane</keyword>
<dbReference type="GO" id="GO:0005524">
    <property type="term" value="F:ATP binding"/>
    <property type="evidence" value="ECO:0007669"/>
    <property type="project" value="UniProtKB-KW"/>
</dbReference>
<feature type="compositionally biased region" description="Basic and acidic residues" evidence="5">
    <location>
        <begin position="248"/>
        <end position="257"/>
    </location>
</feature>
<feature type="region of interest" description="Disordered" evidence="5">
    <location>
        <begin position="896"/>
        <end position="919"/>
    </location>
</feature>
<feature type="domain" description="FtsK" evidence="7">
    <location>
        <begin position="551"/>
        <end position="742"/>
    </location>
</feature>